<sequence>MGKKVLILGVAAVQMDAVSQLKKMGCETFTCAMAKDGPAADLSDHFNLINILDEEKLATFIVDNKIDVVYSTGSDLAMPVACRLSERLGLPHFVSSYAANVCNHKNLMRERLTLECEGNIPFQVLDSIDKIAIQYPAILKPSDAQGQRGIFLIRSQSEFESHFQDVVKYSREGKVIVEKYIEGPEVSVNGYMVNGVMRFLIVSDRDTWPEYTGLIHKHIVPSKAVCNTANSKIKRIVEDACNRIGILNGPVYFQMKVMNGHPYIIEMTPRLDGCHMWNLLARSTGVNLMKLVFEHLLYDDISELKCLNSDIKPMELVFFCQKPKTIMDQSAFLIPKDSEDSFFYYATGDNIRPVNGRFDKVGYFIHSL</sequence>
<dbReference type="EMBL" id="WKLT01000019">
    <property type="protein sequence ID" value="MRY59690.1"/>
    <property type="molecule type" value="Genomic_DNA"/>
</dbReference>
<accession>A0A174VE91</accession>
<keyword evidence="1" id="KW-0436">Ligase</keyword>
<dbReference type="EMBL" id="CP120353">
    <property type="protein sequence ID" value="WET66199.1"/>
    <property type="molecule type" value="Genomic_DNA"/>
</dbReference>
<dbReference type="Gene3D" id="3.40.50.20">
    <property type="match status" value="1"/>
</dbReference>
<dbReference type="GO" id="GO:0016874">
    <property type="term" value="F:ligase activity"/>
    <property type="evidence" value="ECO:0007669"/>
    <property type="project" value="UniProtKB-KW"/>
</dbReference>
<evidence type="ECO:0000313" key="6">
    <source>
        <dbReference type="EMBL" id="MRY59690.1"/>
    </source>
</evidence>
<organism evidence="6 8">
    <name type="scientific">Parabacteroides distasonis</name>
    <dbReference type="NCBI Taxonomy" id="823"/>
    <lineage>
        <taxon>Bacteria</taxon>
        <taxon>Pseudomonadati</taxon>
        <taxon>Bacteroidota</taxon>
        <taxon>Bacteroidia</taxon>
        <taxon>Bacteroidales</taxon>
        <taxon>Tannerellaceae</taxon>
        <taxon>Parabacteroides</taxon>
    </lineage>
</organism>
<reference evidence="6 8" key="1">
    <citation type="journal article" date="2019" name="Nat. Med.">
        <title>A library of human gut bacterial isolates paired with longitudinal multiomics data enables mechanistic microbiome research.</title>
        <authorList>
            <person name="Poyet M."/>
            <person name="Groussin M."/>
            <person name="Gibbons S.M."/>
            <person name="Avila-Pacheco J."/>
            <person name="Jiang X."/>
            <person name="Kearney S.M."/>
            <person name="Perrotta A.R."/>
            <person name="Berdy B."/>
            <person name="Zhao S."/>
            <person name="Lieberman T.D."/>
            <person name="Swanson P.K."/>
            <person name="Smith M."/>
            <person name="Roesemann S."/>
            <person name="Alexander J.E."/>
            <person name="Rich S.A."/>
            <person name="Livny J."/>
            <person name="Vlamakis H."/>
            <person name="Clish C."/>
            <person name="Bullock K."/>
            <person name="Deik A."/>
            <person name="Scott J."/>
            <person name="Pierce K.A."/>
            <person name="Xavier R.J."/>
            <person name="Alm E.J."/>
        </authorList>
    </citation>
    <scope>NUCLEOTIDE SEQUENCE [LARGE SCALE GENOMIC DNA]</scope>
    <source>
        <strain evidence="6 8">BIOML-A41</strain>
    </source>
</reference>
<dbReference type="SUPFAM" id="SSF56059">
    <property type="entry name" value="Glutathione synthetase ATP-binding domain-like"/>
    <property type="match status" value="1"/>
</dbReference>
<evidence type="ECO:0000256" key="1">
    <source>
        <dbReference type="ARBA" id="ARBA00022598"/>
    </source>
</evidence>
<keyword evidence="2 4" id="KW-0547">Nucleotide-binding</keyword>
<dbReference type="Pfam" id="PF13535">
    <property type="entry name" value="ATP-grasp_4"/>
    <property type="match status" value="1"/>
</dbReference>
<evidence type="ECO:0000256" key="4">
    <source>
        <dbReference type="PROSITE-ProRule" id="PRU00409"/>
    </source>
</evidence>
<dbReference type="InterPro" id="IPR011761">
    <property type="entry name" value="ATP-grasp"/>
</dbReference>
<dbReference type="PROSITE" id="PS50975">
    <property type="entry name" value="ATP_GRASP"/>
    <property type="match status" value="1"/>
</dbReference>
<dbReference type="AlphaFoldDB" id="A0A174VE91"/>
<protein>
    <submittedName>
        <fullName evidence="6">ATP-grasp domain-containing protein</fullName>
    </submittedName>
</protein>
<name>A0A174VE91_PARDI</name>
<reference evidence="7" key="2">
    <citation type="submission" date="2023-03" db="EMBL/GenBank/DDBJ databases">
        <title>Parabacteroides distasonis, a bacteria resistant against UC.</title>
        <authorList>
            <person name="Dai W."/>
        </authorList>
    </citation>
    <scope>NUCLEOTIDE SEQUENCE</scope>
    <source>
        <strain evidence="7">F1-28</strain>
    </source>
</reference>
<dbReference type="Proteomes" id="UP000463337">
    <property type="component" value="Unassembled WGS sequence"/>
</dbReference>
<dbReference type="Gene3D" id="3.30.1490.20">
    <property type="entry name" value="ATP-grasp fold, A domain"/>
    <property type="match status" value="1"/>
</dbReference>
<dbReference type="PANTHER" id="PTHR43585:SF2">
    <property type="entry name" value="ATP-GRASP ENZYME FSQD"/>
    <property type="match status" value="1"/>
</dbReference>
<dbReference type="Gene3D" id="3.30.470.20">
    <property type="entry name" value="ATP-grasp fold, B domain"/>
    <property type="match status" value="1"/>
</dbReference>
<dbReference type="RefSeq" id="WP_005865222.1">
    <property type="nucleotide sequence ID" value="NZ_AP019729.1"/>
</dbReference>
<evidence type="ECO:0000256" key="3">
    <source>
        <dbReference type="ARBA" id="ARBA00022840"/>
    </source>
</evidence>
<proteinExistence type="predicted"/>
<evidence type="ECO:0000256" key="2">
    <source>
        <dbReference type="ARBA" id="ARBA00022741"/>
    </source>
</evidence>
<feature type="domain" description="ATP-grasp" evidence="5">
    <location>
        <begin position="106"/>
        <end position="297"/>
    </location>
</feature>
<dbReference type="PANTHER" id="PTHR43585">
    <property type="entry name" value="FUMIPYRROLE BIOSYNTHESIS PROTEIN C"/>
    <property type="match status" value="1"/>
</dbReference>
<dbReference type="InterPro" id="IPR052032">
    <property type="entry name" value="ATP-dep_AA_Ligase"/>
</dbReference>
<dbReference type="Proteomes" id="UP001221009">
    <property type="component" value="Chromosome"/>
</dbReference>
<keyword evidence="3 4" id="KW-0067">ATP-binding</keyword>
<evidence type="ECO:0000313" key="7">
    <source>
        <dbReference type="EMBL" id="WET66199.1"/>
    </source>
</evidence>
<evidence type="ECO:0000313" key="8">
    <source>
        <dbReference type="Proteomes" id="UP000463337"/>
    </source>
</evidence>
<dbReference type="InterPro" id="IPR013815">
    <property type="entry name" value="ATP_grasp_subdomain_1"/>
</dbReference>
<dbReference type="GO" id="GO:0046872">
    <property type="term" value="F:metal ion binding"/>
    <property type="evidence" value="ECO:0007669"/>
    <property type="project" value="InterPro"/>
</dbReference>
<evidence type="ECO:0000259" key="5">
    <source>
        <dbReference type="PROSITE" id="PS50975"/>
    </source>
</evidence>
<gene>
    <name evidence="6" type="ORF">GKD59_17620</name>
    <name evidence="7" type="ORF">P2T59_09455</name>
</gene>
<dbReference type="GO" id="GO:0005524">
    <property type="term" value="F:ATP binding"/>
    <property type="evidence" value="ECO:0007669"/>
    <property type="project" value="UniProtKB-UniRule"/>
</dbReference>